<proteinExistence type="predicted"/>
<accession>A0A8J7VYL2</accession>
<dbReference type="EMBL" id="JAGQFT020000007">
    <property type="protein sequence ID" value="MBS7457825.1"/>
    <property type="molecule type" value="Genomic_DNA"/>
</dbReference>
<feature type="transmembrane region" description="Helical" evidence="1">
    <location>
        <begin position="183"/>
        <end position="202"/>
    </location>
</feature>
<evidence type="ECO:0000313" key="2">
    <source>
        <dbReference type="EMBL" id="MBR0564268.1"/>
    </source>
</evidence>
<reference evidence="2" key="2">
    <citation type="submission" date="2021-04" db="EMBL/GenBank/DDBJ databases">
        <authorList>
            <person name="Karlyshev A.V."/>
        </authorList>
    </citation>
    <scope>NUCLEOTIDE SEQUENCE</scope>
    <source>
        <strain evidence="2">LMG 29479</strain>
    </source>
</reference>
<keyword evidence="1" id="KW-0472">Membrane</keyword>
<dbReference type="Proteomes" id="UP000675747">
    <property type="component" value="Unassembled WGS sequence"/>
</dbReference>
<keyword evidence="1" id="KW-0812">Transmembrane</keyword>
<keyword evidence="4" id="KW-1185">Reference proteome</keyword>
<name>A0A8J7VYL2_9GAMM</name>
<gene>
    <name evidence="3" type="ORF">KB893_011855</name>
    <name evidence="2" type="ORF">KB893_17440</name>
</gene>
<protein>
    <submittedName>
        <fullName evidence="2">Uncharacterized protein</fullName>
    </submittedName>
</protein>
<dbReference type="EMBL" id="JAGQFT010000281">
    <property type="protein sequence ID" value="MBR0564268.1"/>
    <property type="molecule type" value="Genomic_DNA"/>
</dbReference>
<evidence type="ECO:0000256" key="1">
    <source>
        <dbReference type="SAM" id="Phobius"/>
    </source>
</evidence>
<evidence type="ECO:0000313" key="4">
    <source>
        <dbReference type="Proteomes" id="UP000675747"/>
    </source>
</evidence>
<evidence type="ECO:0000313" key="3">
    <source>
        <dbReference type="EMBL" id="MBS7457825.1"/>
    </source>
</evidence>
<dbReference type="RefSeq" id="WP_211928117.1">
    <property type="nucleotide sequence ID" value="NZ_JAGQFT020000007.1"/>
</dbReference>
<organism evidence="2">
    <name type="scientific">Coralloluteibacterium stylophorae</name>
    <dbReference type="NCBI Taxonomy" id="1776034"/>
    <lineage>
        <taxon>Bacteria</taxon>
        <taxon>Pseudomonadati</taxon>
        <taxon>Pseudomonadota</taxon>
        <taxon>Gammaproteobacteria</taxon>
        <taxon>Lysobacterales</taxon>
        <taxon>Lysobacteraceae</taxon>
        <taxon>Coralloluteibacterium</taxon>
    </lineage>
</organism>
<keyword evidence="1" id="KW-1133">Transmembrane helix</keyword>
<comment type="caution">
    <text evidence="2">The sequence shown here is derived from an EMBL/GenBank/DDBJ whole genome shotgun (WGS) entry which is preliminary data.</text>
</comment>
<sequence length="215" mass="22425">MLILVATCAIAVGMLAVPRFMSSGRGSASAQIDVRPHPNLSRGVRMSQVIPPMERGSPGAGADDCISILFATHGRRNSAMLEVAFENARGRRSTWLVDSSELDDNSFRPFCPDAGGVAHGGRLTITSRSGGTGDSPTVWMTKDDRLGRLDGPLGAQGYAVRLRLENGAVNTLGRAIDASSGGFVLYSLLSGLIAGITILMAASRRVRDAGGPTAA</sequence>
<dbReference type="AlphaFoldDB" id="A0A8J7VYL2"/>
<reference evidence="3 4" key="1">
    <citation type="journal article" date="2021" name="Microbiol. Resour. Announc.">
        <title>Draft Genome Sequence of Coralloluteibacterium stylophorae LMG 29479T.</title>
        <authorList>
            <person name="Karlyshev A.V."/>
            <person name="Kudryashova E.B."/>
            <person name="Ariskina E.V."/>
            <person name="Conroy A.P."/>
            <person name="Abidueva E.Y."/>
        </authorList>
    </citation>
    <scope>NUCLEOTIDE SEQUENCE [LARGE SCALE GENOMIC DNA]</scope>
    <source>
        <strain evidence="3 4">LMG 29479</strain>
    </source>
</reference>